<sequence length="193" mass="22418">MMQDAKIKRLLIVSVILVFICIICIFISVRSVDKYRNKTAETNLLVQKLDNLEQYARNLDIKIKELEARRHDLSLEKKQISKDYAAIKVKYVSLGKTIKILERDMGTLQRVIKTSEEIEEESEEVDKDVSDLALRLEALQNQNDELLKELTKKTKEKMILEIAFEAQAKRLGLSERHDPDLKQTIKDFVTSLQ</sequence>
<protein>
    <submittedName>
        <fullName evidence="3">Uncharacterized protein</fullName>
    </submittedName>
</protein>
<evidence type="ECO:0000256" key="1">
    <source>
        <dbReference type="SAM" id="Coils"/>
    </source>
</evidence>
<keyword evidence="2" id="KW-1133">Transmembrane helix</keyword>
<accession>A0A0F9LC53</accession>
<organism evidence="3">
    <name type="scientific">marine sediment metagenome</name>
    <dbReference type="NCBI Taxonomy" id="412755"/>
    <lineage>
        <taxon>unclassified sequences</taxon>
        <taxon>metagenomes</taxon>
        <taxon>ecological metagenomes</taxon>
    </lineage>
</organism>
<dbReference type="EMBL" id="LAZR01012785">
    <property type="protein sequence ID" value="KKM25110.1"/>
    <property type="molecule type" value="Genomic_DNA"/>
</dbReference>
<keyword evidence="2" id="KW-0812">Transmembrane</keyword>
<feature type="coiled-coil region" evidence="1">
    <location>
        <begin position="108"/>
        <end position="156"/>
    </location>
</feature>
<gene>
    <name evidence="3" type="ORF">LCGC14_1598260</name>
</gene>
<reference evidence="3" key="1">
    <citation type="journal article" date="2015" name="Nature">
        <title>Complex archaea that bridge the gap between prokaryotes and eukaryotes.</title>
        <authorList>
            <person name="Spang A."/>
            <person name="Saw J.H."/>
            <person name="Jorgensen S.L."/>
            <person name="Zaremba-Niedzwiedzka K."/>
            <person name="Martijn J."/>
            <person name="Lind A.E."/>
            <person name="van Eijk R."/>
            <person name="Schleper C."/>
            <person name="Guy L."/>
            <person name="Ettema T.J."/>
        </authorList>
    </citation>
    <scope>NUCLEOTIDE SEQUENCE</scope>
</reference>
<comment type="caution">
    <text evidence="3">The sequence shown here is derived from an EMBL/GenBank/DDBJ whole genome shotgun (WGS) entry which is preliminary data.</text>
</comment>
<feature type="coiled-coil region" evidence="1">
    <location>
        <begin position="49"/>
        <end position="83"/>
    </location>
</feature>
<feature type="transmembrane region" description="Helical" evidence="2">
    <location>
        <begin position="10"/>
        <end position="29"/>
    </location>
</feature>
<proteinExistence type="predicted"/>
<evidence type="ECO:0000313" key="3">
    <source>
        <dbReference type="EMBL" id="KKM25110.1"/>
    </source>
</evidence>
<keyword evidence="2" id="KW-0472">Membrane</keyword>
<dbReference type="AlphaFoldDB" id="A0A0F9LC53"/>
<keyword evidence="1" id="KW-0175">Coiled coil</keyword>
<evidence type="ECO:0000256" key="2">
    <source>
        <dbReference type="SAM" id="Phobius"/>
    </source>
</evidence>
<name>A0A0F9LC53_9ZZZZ</name>